<feature type="transmembrane region" description="Helical" evidence="7">
    <location>
        <begin position="116"/>
        <end position="140"/>
    </location>
</feature>
<dbReference type="PANTHER" id="PTHR45649:SF3">
    <property type="entry name" value="POLYAMINE TRANSPORTER TPO5"/>
    <property type="match status" value="1"/>
</dbReference>
<keyword evidence="10" id="KW-1185">Reference proteome</keyword>
<dbReference type="GO" id="GO:0016020">
    <property type="term" value="C:membrane"/>
    <property type="evidence" value="ECO:0007669"/>
    <property type="project" value="UniProtKB-SubCell"/>
</dbReference>
<evidence type="ECO:0000313" key="10">
    <source>
        <dbReference type="Proteomes" id="UP000215289"/>
    </source>
</evidence>
<feature type="region of interest" description="Disordered" evidence="6">
    <location>
        <begin position="652"/>
        <end position="674"/>
    </location>
</feature>
<comment type="caution">
    <text evidence="9">The sequence shown here is derived from an EMBL/GenBank/DDBJ whole genome shotgun (WGS) entry which is preliminary data.</text>
</comment>
<feature type="transmembrane region" description="Helical" evidence="7">
    <location>
        <begin position="263"/>
        <end position="285"/>
    </location>
</feature>
<dbReference type="SUPFAM" id="SSF47027">
    <property type="entry name" value="Acyl-CoA binding protein"/>
    <property type="match status" value="1"/>
</dbReference>
<protein>
    <recommendedName>
        <fullName evidence="8">ACB domain-containing protein</fullName>
    </recommendedName>
</protein>
<feature type="transmembrane region" description="Helical" evidence="7">
    <location>
        <begin position="364"/>
        <end position="384"/>
    </location>
</feature>
<keyword evidence="2" id="KW-0813">Transport</keyword>
<gene>
    <name evidence="9" type="ORF">CFD26_106993</name>
</gene>
<feature type="transmembrane region" description="Helical" evidence="7">
    <location>
        <begin position="27"/>
        <end position="51"/>
    </location>
</feature>
<sequence length="919" mass="101956">MREATVDASADAALARMGYKSELPRNLSMMSILGLSFAIIAAPFGLSTTMYITLTDGQSVTIIWGWVLVTLISIAIASSLAEICAVYPTAGGVYYWSAMLSTKEWAPMMSFIDGWLTLVGNWTVTLSITFSTGQLILSAISLWNEDYVANAWQTILMFWAVVLVCAIVNIFFSKYLDLINKVCIFWTATSVVIILIVLLTMADNRRDAAFVFGHYDASNSGWPSGWAFFVGLLQAAYTLTGYGMVAAMCEEVQNPHREVPKAIVLSVVAAGITGLIYLIPILFVLPTVKDLLSVASGQPIGLIFKTATGSAGGGFGLLFLILGIAMFAGIGSLTAASRCTYAFARDGAIPGFRIWRKVNKRLDVPVYAILLSAAVDCLLGLIYFGSTAAFNSFTGVATICLSTSYGLPIFISMVRGRQDVKNSTFSLGAFGYAINAVTVCWIVLAVALFCMPVSLPVTPSSMNYASVVFAGFAAISIIWYFVYARKHFTGPPASAEEEKAPPELVDRSRSPKFPASFSSHEGQARFEASDLTMSDSVDRVFVHALNTVKRIPRTGTARPPAAERLKLYGLYKQSMEGDVEGVMDRPVGNTADVYAECEKWDAWYAQRGLSRTEAKRRYISTLIDTMHRYASQTPEARELVAELEFVWDQIKSNTSSSSSSSPMQNVGVPPLPQPNYASIGGRLARPVYEDIIATARDNHSHERNRGDSRLRVLSPVSQPDELYERRGNMDAVDEEAQVLEDEEEEEEEEEEYAEAQDTLYGDDDDHDNNQSQQNSQRFDDDPDDAQSRGRTRGLQPVPAAGDKKHRVVSSGERDRRWRRRVEQALTKMTAEIAAVREQMEARALANRRRSALWTWLKWIVWVTLRQIIFDLAILGMVLIWMRIKGDRRLEEKLKVGWSEVKTRLAKLKSLRRFPQLDIF</sequence>
<reference evidence="9 10" key="1">
    <citation type="submission" date="2018-08" db="EMBL/GenBank/DDBJ databases">
        <title>Draft genome sequences of two Aspergillus turcosus clinical strains isolated from bronchoalveolar lavage fluid: one azole-susceptible and the other azole-resistant.</title>
        <authorList>
            <person name="Parent-Michaud M."/>
            <person name="Dufresne P.J."/>
            <person name="Fournier E."/>
            <person name="Martineau C."/>
            <person name="Moreira S."/>
            <person name="Perkins V."/>
            <person name="De Repentigny L."/>
            <person name="Dufresne S.F."/>
        </authorList>
    </citation>
    <scope>NUCLEOTIDE SEQUENCE [LARGE SCALE GENOMIC DNA]</scope>
    <source>
        <strain evidence="9">HMR AF 1038</strain>
    </source>
</reference>
<dbReference type="OrthoDB" id="3900342at2759"/>
<organism evidence="9 10">
    <name type="scientific">Aspergillus turcosus</name>
    <dbReference type="NCBI Taxonomy" id="1245748"/>
    <lineage>
        <taxon>Eukaryota</taxon>
        <taxon>Fungi</taxon>
        <taxon>Dikarya</taxon>
        <taxon>Ascomycota</taxon>
        <taxon>Pezizomycotina</taxon>
        <taxon>Eurotiomycetes</taxon>
        <taxon>Eurotiomycetidae</taxon>
        <taxon>Eurotiales</taxon>
        <taxon>Aspergillaceae</taxon>
        <taxon>Aspergillus</taxon>
        <taxon>Aspergillus subgen. Fumigati</taxon>
    </lineage>
</organism>
<evidence type="ECO:0000256" key="3">
    <source>
        <dbReference type="ARBA" id="ARBA00022692"/>
    </source>
</evidence>
<dbReference type="Pfam" id="PF13520">
    <property type="entry name" value="AA_permease_2"/>
    <property type="match status" value="1"/>
</dbReference>
<dbReference type="InterPro" id="IPR002293">
    <property type="entry name" value="AA/rel_permease1"/>
</dbReference>
<evidence type="ECO:0000313" key="9">
    <source>
        <dbReference type="EMBL" id="RLL97546.1"/>
    </source>
</evidence>
<feature type="region of interest" description="Disordered" evidence="6">
    <location>
        <begin position="698"/>
        <end position="814"/>
    </location>
</feature>
<dbReference type="PANTHER" id="PTHR45649">
    <property type="entry name" value="AMINO-ACID PERMEASE BAT1"/>
    <property type="match status" value="1"/>
</dbReference>
<evidence type="ECO:0000256" key="4">
    <source>
        <dbReference type="ARBA" id="ARBA00022989"/>
    </source>
</evidence>
<feature type="region of interest" description="Disordered" evidence="6">
    <location>
        <begin position="492"/>
        <end position="521"/>
    </location>
</feature>
<keyword evidence="3 7" id="KW-0812">Transmembrane</keyword>
<dbReference type="EMBL" id="NIDN02000075">
    <property type="protein sequence ID" value="RLL97546.1"/>
    <property type="molecule type" value="Genomic_DNA"/>
</dbReference>
<proteinExistence type="predicted"/>
<feature type="transmembrane region" description="Helical" evidence="7">
    <location>
        <begin position="390"/>
        <end position="411"/>
    </location>
</feature>
<feature type="compositionally biased region" description="Basic and acidic residues" evidence="6">
    <location>
        <begin position="698"/>
        <end position="710"/>
    </location>
</feature>
<feature type="transmembrane region" description="Helical" evidence="7">
    <location>
        <begin position="152"/>
        <end position="172"/>
    </location>
</feature>
<dbReference type="InterPro" id="IPR014352">
    <property type="entry name" value="FERM/acyl-CoA-bd_prot_sf"/>
</dbReference>
<keyword evidence="5 7" id="KW-0472">Membrane</keyword>
<feature type="transmembrane region" description="Helical" evidence="7">
    <location>
        <begin position="858"/>
        <end position="883"/>
    </location>
</feature>
<feature type="transmembrane region" description="Helical" evidence="7">
    <location>
        <begin position="432"/>
        <end position="455"/>
    </location>
</feature>
<accession>A0A229XER5</accession>
<evidence type="ECO:0000256" key="2">
    <source>
        <dbReference type="ARBA" id="ARBA00022448"/>
    </source>
</evidence>
<feature type="transmembrane region" description="Helical" evidence="7">
    <location>
        <begin position="222"/>
        <end position="242"/>
    </location>
</feature>
<dbReference type="InterPro" id="IPR000582">
    <property type="entry name" value="Acyl-CoA-binding_protein"/>
</dbReference>
<evidence type="ECO:0000256" key="6">
    <source>
        <dbReference type="SAM" id="MobiDB-lite"/>
    </source>
</evidence>
<dbReference type="Gene3D" id="1.20.80.10">
    <property type="match status" value="1"/>
</dbReference>
<name>A0A229XER5_9EURO</name>
<dbReference type="AlphaFoldDB" id="A0A229XER5"/>
<comment type="subcellular location">
    <subcellularLocation>
        <location evidence="1">Membrane</location>
        <topology evidence="1">Multi-pass membrane protein</topology>
    </subcellularLocation>
</comment>
<dbReference type="Pfam" id="PF00887">
    <property type="entry name" value="ACBP"/>
    <property type="match status" value="1"/>
</dbReference>
<dbReference type="GO" id="GO:0022857">
    <property type="term" value="F:transmembrane transporter activity"/>
    <property type="evidence" value="ECO:0007669"/>
    <property type="project" value="InterPro"/>
</dbReference>
<feature type="transmembrane region" description="Helical" evidence="7">
    <location>
        <begin position="63"/>
        <end position="96"/>
    </location>
</feature>
<feature type="compositionally biased region" description="Acidic residues" evidence="6">
    <location>
        <begin position="731"/>
        <end position="766"/>
    </location>
</feature>
<dbReference type="PROSITE" id="PS51228">
    <property type="entry name" value="ACB_2"/>
    <property type="match status" value="1"/>
</dbReference>
<feature type="transmembrane region" description="Helical" evidence="7">
    <location>
        <begin position="317"/>
        <end position="343"/>
    </location>
</feature>
<feature type="domain" description="ACB" evidence="8">
    <location>
        <begin position="537"/>
        <end position="631"/>
    </location>
</feature>
<feature type="transmembrane region" description="Helical" evidence="7">
    <location>
        <begin position="461"/>
        <end position="482"/>
    </location>
</feature>
<dbReference type="STRING" id="1245748.A0A229XER5"/>
<evidence type="ECO:0000256" key="1">
    <source>
        <dbReference type="ARBA" id="ARBA00004141"/>
    </source>
</evidence>
<feature type="transmembrane region" description="Helical" evidence="7">
    <location>
        <begin position="184"/>
        <end position="202"/>
    </location>
</feature>
<dbReference type="Gene3D" id="1.20.1740.10">
    <property type="entry name" value="Amino acid/polyamine transporter I"/>
    <property type="match status" value="1"/>
</dbReference>
<feature type="compositionally biased region" description="Basic and acidic residues" evidence="6">
    <location>
        <begin position="496"/>
        <end position="509"/>
    </location>
</feature>
<evidence type="ECO:0000256" key="7">
    <source>
        <dbReference type="SAM" id="Phobius"/>
    </source>
</evidence>
<evidence type="ECO:0000256" key="5">
    <source>
        <dbReference type="ARBA" id="ARBA00023136"/>
    </source>
</evidence>
<dbReference type="Proteomes" id="UP000215289">
    <property type="component" value="Unassembled WGS sequence"/>
</dbReference>
<keyword evidence="4 7" id="KW-1133">Transmembrane helix</keyword>
<evidence type="ECO:0000259" key="8">
    <source>
        <dbReference type="PROSITE" id="PS51228"/>
    </source>
</evidence>
<dbReference type="GO" id="GO:0000062">
    <property type="term" value="F:fatty-acyl-CoA binding"/>
    <property type="evidence" value="ECO:0007669"/>
    <property type="project" value="InterPro"/>
</dbReference>
<dbReference type="InterPro" id="IPR035984">
    <property type="entry name" value="Acyl-CoA-binding_sf"/>
</dbReference>